<gene>
    <name evidence="1" type="ORF">DFH08DRAFT_951010</name>
</gene>
<keyword evidence="2" id="KW-1185">Reference proteome</keyword>
<comment type="caution">
    <text evidence="1">The sequence shown here is derived from an EMBL/GenBank/DDBJ whole genome shotgun (WGS) entry which is preliminary data.</text>
</comment>
<organism evidence="1 2">
    <name type="scientific">Mycena albidolilacea</name>
    <dbReference type="NCBI Taxonomy" id="1033008"/>
    <lineage>
        <taxon>Eukaryota</taxon>
        <taxon>Fungi</taxon>
        <taxon>Dikarya</taxon>
        <taxon>Basidiomycota</taxon>
        <taxon>Agaricomycotina</taxon>
        <taxon>Agaricomycetes</taxon>
        <taxon>Agaricomycetidae</taxon>
        <taxon>Agaricales</taxon>
        <taxon>Marasmiineae</taxon>
        <taxon>Mycenaceae</taxon>
        <taxon>Mycena</taxon>
    </lineage>
</organism>
<dbReference type="Proteomes" id="UP001218218">
    <property type="component" value="Unassembled WGS sequence"/>
</dbReference>
<reference evidence="1" key="1">
    <citation type="submission" date="2023-03" db="EMBL/GenBank/DDBJ databases">
        <title>Massive genome expansion in bonnet fungi (Mycena s.s.) driven by repeated elements and novel gene families across ecological guilds.</title>
        <authorList>
            <consortium name="Lawrence Berkeley National Laboratory"/>
            <person name="Harder C.B."/>
            <person name="Miyauchi S."/>
            <person name="Viragh M."/>
            <person name="Kuo A."/>
            <person name="Thoen E."/>
            <person name="Andreopoulos B."/>
            <person name="Lu D."/>
            <person name="Skrede I."/>
            <person name="Drula E."/>
            <person name="Henrissat B."/>
            <person name="Morin E."/>
            <person name="Kohler A."/>
            <person name="Barry K."/>
            <person name="LaButti K."/>
            <person name="Morin E."/>
            <person name="Salamov A."/>
            <person name="Lipzen A."/>
            <person name="Mereny Z."/>
            <person name="Hegedus B."/>
            <person name="Baldrian P."/>
            <person name="Stursova M."/>
            <person name="Weitz H."/>
            <person name="Taylor A."/>
            <person name="Grigoriev I.V."/>
            <person name="Nagy L.G."/>
            <person name="Martin F."/>
            <person name="Kauserud H."/>
        </authorList>
    </citation>
    <scope>NUCLEOTIDE SEQUENCE</scope>
    <source>
        <strain evidence="1">CBHHK002</strain>
    </source>
</reference>
<protein>
    <submittedName>
        <fullName evidence="1">Uncharacterized protein</fullName>
    </submittedName>
</protein>
<proteinExistence type="predicted"/>
<sequence>MQPTIHLKELNPEIKENKPINHNTPPKAAVTLGGPGSQWRMMEEVFVRTELLWIRSVDSTDKELMCQTLAHIWGRYGQPHRVAHRTALVNGLYAGCKAPRIQFHFNTPCSMSIMTAHVFASGRRARGWRGAG</sequence>
<dbReference type="AlphaFoldDB" id="A0AAD7F2E0"/>
<dbReference type="EMBL" id="JARIHO010000004">
    <property type="protein sequence ID" value="KAJ7362772.1"/>
    <property type="molecule type" value="Genomic_DNA"/>
</dbReference>
<accession>A0AAD7F2E0</accession>
<evidence type="ECO:0000313" key="1">
    <source>
        <dbReference type="EMBL" id="KAJ7362772.1"/>
    </source>
</evidence>
<evidence type="ECO:0000313" key="2">
    <source>
        <dbReference type="Proteomes" id="UP001218218"/>
    </source>
</evidence>
<name>A0AAD7F2E0_9AGAR</name>